<dbReference type="EMBL" id="CM034390">
    <property type="protein sequence ID" value="KAJ0182114.1"/>
    <property type="molecule type" value="Genomic_DNA"/>
</dbReference>
<proteinExistence type="predicted"/>
<comment type="caution">
    <text evidence="1">The sequence shown here is derived from an EMBL/GenBank/DDBJ whole genome shotgun (WGS) entry which is preliminary data.</text>
</comment>
<evidence type="ECO:0000313" key="1">
    <source>
        <dbReference type="EMBL" id="KAJ0182114.1"/>
    </source>
</evidence>
<organism evidence="1 2">
    <name type="scientific">Dendrolimus kikuchii</name>
    <dbReference type="NCBI Taxonomy" id="765133"/>
    <lineage>
        <taxon>Eukaryota</taxon>
        <taxon>Metazoa</taxon>
        <taxon>Ecdysozoa</taxon>
        <taxon>Arthropoda</taxon>
        <taxon>Hexapoda</taxon>
        <taxon>Insecta</taxon>
        <taxon>Pterygota</taxon>
        <taxon>Neoptera</taxon>
        <taxon>Endopterygota</taxon>
        <taxon>Lepidoptera</taxon>
        <taxon>Glossata</taxon>
        <taxon>Ditrysia</taxon>
        <taxon>Bombycoidea</taxon>
        <taxon>Lasiocampidae</taxon>
        <taxon>Dendrolimus</taxon>
    </lineage>
</organism>
<protein>
    <submittedName>
        <fullName evidence="1">Uncharacterized protein</fullName>
    </submittedName>
</protein>
<reference evidence="1 2" key="1">
    <citation type="journal article" date="2021" name="Front. Genet.">
        <title>Chromosome-Level Genome Assembly Reveals Significant Gene Expansion in the Toll and IMD Signaling Pathways of Dendrolimus kikuchii.</title>
        <authorList>
            <person name="Zhou J."/>
            <person name="Wu P."/>
            <person name="Xiong Z."/>
            <person name="Liu N."/>
            <person name="Zhao N."/>
            <person name="Ji M."/>
            <person name="Qiu Y."/>
            <person name="Yang B."/>
        </authorList>
    </citation>
    <scope>NUCLEOTIDE SEQUENCE [LARGE SCALE GENOMIC DNA]</scope>
    <source>
        <strain evidence="1">Ann1</strain>
    </source>
</reference>
<evidence type="ECO:0000313" key="2">
    <source>
        <dbReference type="Proteomes" id="UP000824533"/>
    </source>
</evidence>
<keyword evidence="2" id="KW-1185">Reference proteome</keyword>
<accession>A0ACC1DDT8</accession>
<gene>
    <name evidence="1" type="ORF">K1T71_002836</name>
</gene>
<sequence>MSQQLVDRPLHFRIFSLNKRTPWKLGRAHLAADRSGTDRPTRGTAVWVSRWHGCTYQTYG</sequence>
<dbReference type="Proteomes" id="UP000824533">
    <property type="component" value="Linkage Group LG04"/>
</dbReference>
<name>A0ACC1DDT8_9NEOP</name>